<feature type="signal peptide" evidence="1">
    <location>
        <begin position="1"/>
        <end position="21"/>
    </location>
</feature>
<organism evidence="2 3">
    <name type="scientific">Hoeflea olei</name>
    <dbReference type="NCBI Taxonomy" id="1480615"/>
    <lineage>
        <taxon>Bacteria</taxon>
        <taxon>Pseudomonadati</taxon>
        <taxon>Pseudomonadota</taxon>
        <taxon>Alphaproteobacteria</taxon>
        <taxon>Hyphomicrobiales</taxon>
        <taxon>Rhizobiaceae</taxon>
        <taxon>Hoeflea</taxon>
    </lineage>
</organism>
<reference evidence="2 3" key="1">
    <citation type="submission" date="2015-12" db="EMBL/GenBank/DDBJ databases">
        <authorList>
            <person name="Shamseldin A."/>
            <person name="Moawad H."/>
            <person name="Abd El-Rahim W.M."/>
            <person name="Sadowsky M.J."/>
        </authorList>
    </citation>
    <scope>NUCLEOTIDE SEQUENCE [LARGE SCALE GENOMIC DNA]</scope>
    <source>
        <strain evidence="2 3">JC234</strain>
    </source>
</reference>
<evidence type="ECO:0000313" key="3">
    <source>
        <dbReference type="Proteomes" id="UP000094795"/>
    </source>
</evidence>
<dbReference type="RefSeq" id="WP_066175027.1">
    <property type="nucleotide sequence ID" value="NZ_LQZT01000002.1"/>
</dbReference>
<keyword evidence="1" id="KW-0732">Signal</keyword>
<accession>A0A1C1YZN8</accession>
<dbReference type="Proteomes" id="UP000094795">
    <property type="component" value="Unassembled WGS sequence"/>
</dbReference>
<protein>
    <submittedName>
        <fullName evidence="2">Uncharacterized protein</fullName>
    </submittedName>
</protein>
<evidence type="ECO:0000256" key="1">
    <source>
        <dbReference type="SAM" id="SignalP"/>
    </source>
</evidence>
<feature type="chain" id="PRO_5008656506" evidence="1">
    <location>
        <begin position="22"/>
        <end position="91"/>
    </location>
</feature>
<dbReference type="AlphaFoldDB" id="A0A1C1YZN8"/>
<dbReference type="EMBL" id="LQZT01000002">
    <property type="protein sequence ID" value="OCW59003.1"/>
    <property type="molecule type" value="Genomic_DNA"/>
</dbReference>
<dbReference type="OrthoDB" id="8116428at2"/>
<evidence type="ECO:0000313" key="2">
    <source>
        <dbReference type="EMBL" id="OCW59003.1"/>
    </source>
</evidence>
<dbReference type="STRING" id="1480615.AWJ14_04645"/>
<comment type="caution">
    <text evidence="2">The sequence shown here is derived from an EMBL/GenBank/DDBJ whole genome shotgun (WGS) entry which is preliminary data.</text>
</comment>
<name>A0A1C1YZN8_9HYPH</name>
<proteinExistence type="predicted"/>
<keyword evidence="3" id="KW-1185">Reference proteome</keyword>
<gene>
    <name evidence="2" type="ORF">AWJ14_04645</name>
</gene>
<sequence>MKTTLPLILVGLMLLPVPAQAERQGRRIDAIQSGRLYDPILTPQLNPSYHFQPNAEAQFLYELRKGRVRTDRVPEAQMNYFFEQLERQKQR</sequence>